<comment type="caution">
    <text evidence="7">The sequence shown here is derived from an EMBL/GenBank/DDBJ whole genome shotgun (WGS) entry which is preliminary data.</text>
</comment>
<sequence length="997" mass="112624">MQTLRLLIVCSVVVPTISANTISAIAEQPLAVTFHDTVQPVLQTYCADCHNDVTREGDLDLGADRDMASVIKNFRHWMVVLERIEAGDMPPEDVDLQPTPEQRSAVVHWIEAVRDAEAQRTQGDPGVVLARRLSSSEYNYTIRDLIGVDIQPANAFPIDPANEAGFDNSGESLTMSPALLKKYLAAAKSVSEHLALTPTGFEFAPHPVITNTDRDKFCVNRIIDFYNRQRTDYDDYFSLLWRYQNREALGHAEMTLAQAARQQGLSARYAETLWAMLKGEPESVGAIAAIQAMWRALPNEVTPEQQAEAEVQCENIAKFVTTLRESLVPEVPNLTSPGMNNGSQPLVLWKNRQFVANRRRYTGVALPKGDLGLLPDSDAAKAMSVVDDAELDQMHESLKRFCSLFPDAFYISERARVYLDPKKEKKLKGRYLSAGFHSQMGYFRDDAPLYDLMLSDSERREIDRLWTELDFVTSAPMRQYSGFIWFDRTDSTFMRDREFDPYRAEDKDCTSAEKVQGLSQVYLAKARRLGASDQTLTAIGRYFDEMSATFRRLESLRVRSEAVHVESLVAFATRAFRRPLSVQQREDIRAFYQELRDVDGLSHEDAIRDSVVRVLMSPHFCYRIDQASESRSETVGGDKSQRSPEIQPLDDVALANRLSYFLWSSMPDPELIELATEGRLHEPDVLVGQVRRMLRDERVHGLATEFTGNWLDFRRFEQHNGVDRSRFPQFTDELRQAMYEEPIRFVLDIIARDASVLECLYADHILVNPVLAKHYGVPTDVIADSTEAWTKLDDASRWGRGGMLSMAVFLTYNSPGLRTSPVKRGNWVVKRMLGEHVPAPPATVPELPEDESKLGDLTLREALARHRADSSCAGCHERIDSFGLAFEGYGPVGELRDSDLGGRSIDDTAVFPDKSKGSGLAGLLQYIRNQRQDDFVDNLCRKLLAYGLGRSLQLSDEATIGQMRSRLESQSYRFSSMVEVIVTSPAFLNKRIQLELE</sequence>
<dbReference type="RefSeq" id="WP_008701275.1">
    <property type="nucleotide sequence ID" value="NZ_ANOG01000676.1"/>
</dbReference>
<protein>
    <submittedName>
        <fullName evidence="7">Secreted protein containing DUF1592</fullName>
    </submittedName>
</protein>
<gene>
    <name evidence="7" type="ORF">RMSM_04695</name>
</gene>
<dbReference type="PATRIC" id="fig|1265738.3.peg.4716"/>
<evidence type="ECO:0000313" key="8">
    <source>
        <dbReference type="Proteomes" id="UP000011991"/>
    </source>
</evidence>
<dbReference type="InterPro" id="IPR013036">
    <property type="entry name" value="DUF1587"/>
</dbReference>
<feature type="domain" description="DUF1588" evidence="4">
    <location>
        <begin position="800"/>
        <end position="898"/>
    </location>
</feature>
<dbReference type="InterPro" id="IPR013039">
    <property type="entry name" value="DUF1588"/>
</dbReference>
<proteinExistence type="predicted"/>
<feature type="domain" description="DUF1592" evidence="5">
    <location>
        <begin position="649"/>
        <end position="777"/>
    </location>
</feature>
<feature type="domain" description="DUF1585" evidence="2">
    <location>
        <begin position="916"/>
        <end position="987"/>
    </location>
</feature>
<evidence type="ECO:0000259" key="6">
    <source>
        <dbReference type="Pfam" id="PF07637"/>
    </source>
</evidence>
<evidence type="ECO:0000313" key="7">
    <source>
        <dbReference type="EMBL" id="EMI18364.1"/>
    </source>
</evidence>
<feature type="chain" id="PRO_5004070895" evidence="1">
    <location>
        <begin position="27"/>
        <end position="997"/>
    </location>
</feature>
<dbReference type="Pfam" id="PF07637">
    <property type="entry name" value="PSD5"/>
    <property type="match status" value="1"/>
</dbReference>
<dbReference type="Pfam" id="PF07624">
    <property type="entry name" value="PSD2"/>
    <property type="match status" value="1"/>
</dbReference>
<dbReference type="EMBL" id="ANOG01000676">
    <property type="protein sequence ID" value="EMI18364.1"/>
    <property type="molecule type" value="Genomic_DNA"/>
</dbReference>
<evidence type="ECO:0000259" key="2">
    <source>
        <dbReference type="Pfam" id="PF07624"/>
    </source>
</evidence>
<accession>M5RWP5</accession>
<dbReference type="OrthoDB" id="175242at2"/>
<evidence type="ECO:0000259" key="5">
    <source>
        <dbReference type="Pfam" id="PF07631"/>
    </source>
</evidence>
<feature type="domain" description="DUF1595" evidence="6">
    <location>
        <begin position="567"/>
        <end position="624"/>
    </location>
</feature>
<dbReference type="Pfam" id="PF07627">
    <property type="entry name" value="PSCyt3"/>
    <property type="match status" value="1"/>
</dbReference>
<keyword evidence="1" id="KW-0732">Signal</keyword>
<evidence type="ECO:0000259" key="3">
    <source>
        <dbReference type="Pfam" id="PF07626"/>
    </source>
</evidence>
<evidence type="ECO:0000256" key="1">
    <source>
        <dbReference type="SAM" id="SignalP"/>
    </source>
</evidence>
<keyword evidence="8" id="KW-1185">Reference proteome</keyword>
<dbReference type="InterPro" id="IPR013042">
    <property type="entry name" value="DUF1592"/>
</dbReference>
<evidence type="ECO:0000259" key="4">
    <source>
        <dbReference type="Pfam" id="PF07627"/>
    </source>
</evidence>
<feature type="domain" description="DUF1587" evidence="3">
    <location>
        <begin position="131"/>
        <end position="193"/>
    </location>
</feature>
<dbReference type="InterPro" id="IPR013043">
    <property type="entry name" value="DUF1595"/>
</dbReference>
<dbReference type="Proteomes" id="UP000011991">
    <property type="component" value="Unassembled WGS sequence"/>
</dbReference>
<feature type="signal peptide" evidence="1">
    <location>
        <begin position="1"/>
        <end position="26"/>
    </location>
</feature>
<dbReference type="Pfam" id="PF07631">
    <property type="entry name" value="PSD4"/>
    <property type="match status" value="1"/>
</dbReference>
<reference evidence="7 8" key="1">
    <citation type="journal article" date="2013" name="Mar. Genomics">
        <title>Expression of sulfatases in Rhodopirellula baltica and the diversity of sulfatases in the genus Rhodopirellula.</title>
        <authorList>
            <person name="Wegner C.E."/>
            <person name="Richter-Heitmann T."/>
            <person name="Klindworth A."/>
            <person name="Klockow C."/>
            <person name="Richter M."/>
            <person name="Achstetter T."/>
            <person name="Glockner F.O."/>
            <person name="Harder J."/>
        </authorList>
    </citation>
    <scope>NUCLEOTIDE SEQUENCE [LARGE SCALE GENOMIC DNA]</scope>
    <source>
        <strain evidence="7 8">SM1</strain>
    </source>
</reference>
<organism evidence="7 8">
    <name type="scientific">Rhodopirellula maiorica SM1</name>
    <dbReference type="NCBI Taxonomy" id="1265738"/>
    <lineage>
        <taxon>Bacteria</taxon>
        <taxon>Pseudomonadati</taxon>
        <taxon>Planctomycetota</taxon>
        <taxon>Planctomycetia</taxon>
        <taxon>Pirellulales</taxon>
        <taxon>Pirellulaceae</taxon>
        <taxon>Novipirellula</taxon>
    </lineage>
</organism>
<dbReference type="InterPro" id="IPR011478">
    <property type="entry name" value="DUF1585"/>
</dbReference>
<name>M5RWP5_9BACT</name>
<dbReference type="AlphaFoldDB" id="M5RWP5"/>
<dbReference type="Pfam" id="PF07626">
    <property type="entry name" value="PSD3"/>
    <property type="match status" value="1"/>
</dbReference>